<keyword evidence="4" id="KW-1185">Reference proteome</keyword>
<dbReference type="InterPro" id="IPR036779">
    <property type="entry name" value="LysM_dom_sf"/>
</dbReference>
<evidence type="ECO:0000256" key="1">
    <source>
        <dbReference type="SAM" id="MobiDB-lite"/>
    </source>
</evidence>
<dbReference type="CDD" id="cd00118">
    <property type="entry name" value="LysM"/>
    <property type="match status" value="1"/>
</dbReference>
<protein>
    <submittedName>
        <fullName evidence="3">LysM domain-containing protein</fullName>
    </submittedName>
</protein>
<dbReference type="Pfam" id="PF01476">
    <property type="entry name" value="LysM"/>
    <property type="match status" value="1"/>
</dbReference>
<dbReference type="InterPro" id="IPR052196">
    <property type="entry name" value="Bact_Kbp"/>
</dbReference>
<dbReference type="PANTHER" id="PTHR34700:SF4">
    <property type="entry name" value="PHAGE-LIKE ELEMENT PBSX PROTEIN XKDP"/>
    <property type="match status" value="1"/>
</dbReference>
<dbReference type="Proteomes" id="UP000187181">
    <property type="component" value="Unassembled WGS sequence"/>
</dbReference>
<proteinExistence type="predicted"/>
<dbReference type="EMBL" id="FTPP01000002">
    <property type="protein sequence ID" value="SIT90816.1"/>
    <property type="molecule type" value="Genomic_DNA"/>
</dbReference>
<evidence type="ECO:0000259" key="2">
    <source>
        <dbReference type="PROSITE" id="PS51782"/>
    </source>
</evidence>
<dbReference type="OrthoDB" id="370541at2"/>
<dbReference type="SMART" id="SM00257">
    <property type="entry name" value="LysM"/>
    <property type="match status" value="1"/>
</dbReference>
<feature type="compositionally biased region" description="Polar residues" evidence="1">
    <location>
        <begin position="19"/>
        <end position="32"/>
    </location>
</feature>
<evidence type="ECO:0000313" key="3">
    <source>
        <dbReference type="EMBL" id="SIT90816.1"/>
    </source>
</evidence>
<name>A0A1R3XKF2_9BACT</name>
<dbReference type="SUPFAM" id="SSF54106">
    <property type="entry name" value="LysM domain"/>
    <property type="match status" value="1"/>
</dbReference>
<feature type="region of interest" description="Disordered" evidence="1">
    <location>
        <begin position="1"/>
        <end position="52"/>
    </location>
</feature>
<gene>
    <name evidence="3" type="ORF">SAMN05444128_2385</name>
</gene>
<dbReference type="PROSITE" id="PS51782">
    <property type="entry name" value="LYSM"/>
    <property type="match status" value="1"/>
</dbReference>
<dbReference type="STRING" id="1317125.SAMN05444128_2385"/>
<feature type="compositionally biased region" description="Basic and acidic residues" evidence="1">
    <location>
        <begin position="1"/>
        <end position="15"/>
    </location>
</feature>
<dbReference type="InterPro" id="IPR018392">
    <property type="entry name" value="LysM"/>
</dbReference>
<dbReference type="RefSeq" id="WP_076669125.1">
    <property type="nucleotide sequence ID" value="NZ_FTPP01000002.1"/>
</dbReference>
<evidence type="ECO:0000313" key="4">
    <source>
        <dbReference type="Proteomes" id="UP000187181"/>
    </source>
</evidence>
<reference evidence="4" key="1">
    <citation type="submission" date="2017-01" db="EMBL/GenBank/DDBJ databases">
        <authorList>
            <person name="Varghese N."/>
            <person name="Submissions S."/>
        </authorList>
    </citation>
    <scope>NUCLEOTIDE SEQUENCE [LARGE SCALE GENOMIC DNA]</scope>
    <source>
        <strain evidence="4">LP100</strain>
    </source>
</reference>
<feature type="compositionally biased region" description="Low complexity" evidence="1">
    <location>
        <begin position="33"/>
        <end position="47"/>
    </location>
</feature>
<sequence length="101" mass="11137">MGLRDFFKKGDKEPVKAPNPTNRQPGDSTFFNQQSPQQPAAQPAAGQDTYTVKSGDSLSKIAKHYYGDANAWKKIYEANKATIGNNPDLIKPGQQFVIPKQ</sequence>
<accession>A0A1R3XKF2</accession>
<dbReference type="PANTHER" id="PTHR34700">
    <property type="entry name" value="POTASSIUM BINDING PROTEIN KBP"/>
    <property type="match status" value="1"/>
</dbReference>
<dbReference type="Gene3D" id="3.10.350.10">
    <property type="entry name" value="LysM domain"/>
    <property type="match status" value="1"/>
</dbReference>
<feature type="domain" description="LysM" evidence="2">
    <location>
        <begin position="48"/>
        <end position="98"/>
    </location>
</feature>
<organism evidence="3 4">
    <name type="scientific">Pontibacter indicus</name>
    <dbReference type="NCBI Taxonomy" id="1317125"/>
    <lineage>
        <taxon>Bacteria</taxon>
        <taxon>Pseudomonadati</taxon>
        <taxon>Bacteroidota</taxon>
        <taxon>Cytophagia</taxon>
        <taxon>Cytophagales</taxon>
        <taxon>Hymenobacteraceae</taxon>
        <taxon>Pontibacter</taxon>
    </lineage>
</organism>
<dbReference type="AlphaFoldDB" id="A0A1R3XKF2"/>